<evidence type="ECO:0000313" key="18">
    <source>
        <dbReference type="EMBL" id="GHD31101.1"/>
    </source>
</evidence>
<sequence>MREAQPATIYLKDYEPPAYRIEQTQLHFALHEDYALVTATLSIARTAGAPETQALVLHGQALKLESIQLDGNTLGEGTYVIDEASLTLEAVPGEFELRTVVRIEPQNNTSLEGLYKSRTMFCTQCEAEGFRKITYFLDRPDVMSIYTVTVEADAARYPVLLSNGNCVATEALASGRHSATWHDPFPKPAYLFALVAGDLSVVEDSFTTCSGREVDLKIFVEPKDLDKCDHAMDSLKRSMRWDEETFGREYDLDIFNIVAVDDFNMGAMENKSLNIFNTSCVLASPDTTTDAGYQRVESIVAHEYFHNWSGNRVTCRDWFQLSLKEGFTVFRDAEFSSDMGSRTVKRVEDVTVLRTSQFAEDAGPMAHPVRPDSFIEISNFYTVTVYEKGAEVVRMIHTLLGAESFRRGSDLYFQRHDGQAVTCEDFVLAMEDASGVDLGLFRRWYSQAGTPEVSASGVYDEEAQTYTLTVAQRTPPTPGQTDKQPVVIPLAMGLLGDAGNLPLRLEGELPDTETSDNTHRVLTVDSAEQRFVFTGVNEAPVPSLLRGFSAPVRLDYPYTRKDLQALISHDADGFVRWDASQQLAVQVIMDVQAQLDAGSEPDVDPLLIDSVAAVIADTSLDPAMVAMMVTLPGENYLAELASHTGQADVDGIHAARDSVREALASALSEQWQSLFGRLHSVEPYQASGPEIARRSLCNAALGYLSADSVDGVELALAQYHGANNMTDRLAGLQAVAYFGNDVQRDAALADCFDKWHHEALVVNQWLQLQAMLPLEDALSRVQALMAHDAFDLRNPNKVRAVIGAFASGNPVNFHRRDGAGYRFLREQVAVLDGMNPQIASRLLGPLTKWRNYQGRGDMMRAELEELAAVSGLSPDVFEVVSRSLA</sequence>
<feature type="domain" description="Peptidase M1 alanyl aminopeptidase C-terminal" evidence="16">
    <location>
        <begin position="561"/>
        <end position="885"/>
    </location>
</feature>
<keyword evidence="11" id="KW-0482">Metalloprotease</keyword>
<dbReference type="GO" id="GO:0008237">
    <property type="term" value="F:metallopeptidase activity"/>
    <property type="evidence" value="ECO:0007669"/>
    <property type="project" value="UniProtKB-UniRule"/>
</dbReference>
<evidence type="ECO:0000256" key="13">
    <source>
        <dbReference type="NCBIfam" id="TIGR02414"/>
    </source>
</evidence>
<dbReference type="FunFam" id="2.60.40.1840:FF:000001">
    <property type="entry name" value="Aminopeptidase N"/>
    <property type="match status" value="1"/>
</dbReference>
<dbReference type="Gene3D" id="1.25.50.10">
    <property type="entry name" value="Peptidase M1, alanyl aminopeptidase, C-terminal domain"/>
    <property type="match status" value="1"/>
</dbReference>
<dbReference type="FunFam" id="3.30.2010.30:FF:000002">
    <property type="entry name" value="Putative aminopeptidase N"/>
    <property type="match status" value="1"/>
</dbReference>
<dbReference type="NCBIfam" id="TIGR02414">
    <property type="entry name" value="pepN_proteo"/>
    <property type="match status" value="1"/>
</dbReference>
<dbReference type="InterPro" id="IPR027268">
    <property type="entry name" value="Peptidase_M4/M1_CTD_sf"/>
</dbReference>
<accession>A0A918XGV2</accession>
<dbReference type="RefSeq" id="WP_189476586.1">
    <property type="nucleotide sequence ID" value="NZ_BMYM01000001.1"/>
</dbReference>
<protein>
    <recommendedName>
        <fullName evidence="5 13">Aminopeptidase N</fullName>
        <ecNumber evidence="4 13">3.4.11.2</ecNumber>
    </recommendedName>
</protein>
<keyword evidence="8" id="KW-0479">Metal-binding</keyword>
<dbReference type="CDD" id="cd09600">
    <property type="entry name" value="M1_APN"/>
    <property type="match status" value="1"/>
</dbReference>
<evidence type="ECO:0000259" key="15">
    <source>
        <dbReference type="Pfam" id="PF11940"/>
    </source>
</evidence>
<dbReference type="GO" id="GO:0016285">
    <property type="term" value="F:alanyl aminopeptidase activity"/>
    <property type="evidence" value="ECO:0007669"/>
    <property type="project" value="UniProtKB-EC"/>
</dbReference>
<comment type="caution">
    <text evidence="18">The sequence shown here is derived from an EMBL/GenBank/DDBJ whole genome shotgun (WGS) entry which is preliminary data.</text>
</comment>
<keyword evidence="6 18" id="KW-0031">Aminopeptidase</keyword>
<reference evidence="18" key="1">
    <citation type="journal article" date="2014" name="Int. J. Syst. Evol. Microbiol.">
        <title>Complete genome sequence of Corynebacterium casei LMG S-19264T (=DSM 44701T), isolated from a smear-ripened cheese.</title>
        <authorList>
            <consortium name="US DOE Joint Genome Institute (JGI-PGF)"/>
            <person name="Walter F."/>
            <person name="Albersmeier A."/>
            <person name="Kalinowski J."/>
            <person name="Ruckert C."/>
        </authorList>
    </citation>
    <scope>NUCLEOTIDE SEQUENCE</scope>
    <source>
        <strain evidence="18">KCTC 23430</strain>
    </source>
</reference>
<dbReference type="Gene3D" id="3.30.2010.30">
    <property type="match status" value="1"/>
</dbReference>
<dbReference type="PRINTS" id="PR00756">
    <property type="entry name" value="ALADIPTASE"/>
</dbReference>
<dbReference type="InterPro" id="IPR038438">
    <property type="entry name" value="PepN_Ig-like_sf"/>
</dbReference>
<gene>
    <name evidence="18" type="primary">pepN</name>
    <name evidence="18" type="ORF">GCM10007053_13790</name>
</gene>
<dbReference type="EC" id="3.4.11.2" evidence="4 13"/>
<keyword evidence="19" id="KW-1185">Reference proteome</keyword>
<comment type="cofactor">
    <cofactor evidence="2">
        <name>Zn(2+)</name>
        <dbReference type="ChEBI" id="CHEBI:29105"/>
    </cofactor>
</comment>
<dbReference type="Pfam" id="PF01433">
    <property type="entry name" value="Peptidase_M1"/>
    <property type="match status" value="1"/>
</dbReference>
<dbReference type="SUPFAM" id="SSF55486">
    <property type="entry name" value="Metalloproteases ('zincins'), catalytic domain"/>
    <property type="match status" value="1"/>
</dbReference>
<reference evidence="18" key="2">
    <citation type="submission" date="2020-09" db="EMBL/GenBank/DDBJ databases">
        <authorList>
            <person name="Sun Q."/>
            <person name="Kim S."/>
        </authorList>
    </citation>
    <scope>NUCLEOTIDE SEQUENCE</scope>
    <source>
        <strain evidence="18">KCTC 23430</strain>
    </source>
</reference>
<evidence type="ECO:0000259" key="17">
    <source>
        <dbReference type="Pfam" id="PF17900"/>
    </source>
</evidence>
<dbReference type="Pfam" id="PF11940">
    <property type="entry name" value="DUF3458"/>
    <property type="match status" value="1"/>
</dbReference>
<dbReference type="InterPro" id="IPR001930">
    <property type="entry name" value="Peptidase_M1"/>
</dbReference>
<evidence type="ECO:0000256" key="5">
    <source>
        <dbReference type="ARBA" id="ARBA00015611"/>
    </source>
</evidence>
<evidence type="ECO:0000313" key="19">
    <source>
        <dbReference type="Proteomes" id="UP000644693"/>
    </source>
</evidence>
<dbReference type="FunFam" id="1.10.390.10:FF:000002">
    <property type="entry name" value="Aminopeptidase N"/>
    <property type="match status" value="1"/>
</dbReference>
<dbReference type="InterPro" id="IPR012779">
    <property type="entry name" value="Peptidase_M1_pepN"/>
</dbReference>
<evidence type="ECO:0000256" key="7">
    <source>
        <dbReference type="ARBA" id="ARBA00022670"/>
    </source>
</evidence>
<evidence type="ECO:0000259" key="16">
    <source>
        <dbReference type="Pfam" id="PF17432"/>
    </source>
</evidence>
<evidence type="ECO:0000259" key="14">
    <source>
        <dbReference type="Pfam" id="PF01433"/>
    </source>
</evidence>
<evidence type="ECO:0000256" key="11">
    <source>
        <dbReference type="ARBA" id="ARBA00023049"/>
    </source>
</evidence>
<evidence type="ECO:0000256" key="1">
    <source>
        <dbReference type="ARBA" id="ARBA00000098"/>
    </source>
</evidence>
<keyword evidence="9" id="KW-0378">Hydrolase</keyword>
<dbReference type="InterPro" id="IPR024601">
    <property type="entry name" value="Peptidase_M1_pepN_C"/>
</dbReference>
<dbReference type="Gene3D" id="1.10.390.10">
    <property type="entry name" value="Neutral Protease Domain 2"/>
    <property type="match status" value="1"/>
</dbReference>
<dbReference type="EMBL" id="BMYM01000001">
    <property type="protein sequence ID" value="GHD31101.1"/>
    <property type="molecule type" value="Genomic_DNA"/>
</dbReference>
<evidence type="ECO:0000256" key="10">
    <source>
        <dbReference type="ARBA" id="ARBA00022833"/>
    </source>
</evidence>
<dbReference type="PANTHER" id="PTHR46322">
    <property type="entry name" value="PUROMYCIN-SENSITIVE AMINOPEPTIDASE"/>
    <property type="match status" value="1"/>
</dbReference>
<evidence type="ECO:0000256" key="3">
    <source>
        <dbReference type="ARBA" id="ARBA00010136"/>
    </source>
</evidence>
<evidence type="ECO:0000256" key="9">
    <source>
        <dbReference type="ARBA" id="ARBA00022801"/>
    </source>
</evidence>
<comment type="function">
    <text evidence="12">Aminopeptidase N is involved in the degradation of intracellular peptides generated by protein breakdown during normal growth as well as in response to nutrient starvation.</text>
</comment>
<evidence type="ECO:0000256" key="2">
    <source>
        <dbReference type="ARBA" id="ARBA00001947"/>
    </source>
</evidence>
<dbReference type="Gene3D" id="2.60.40.1840">
    <property type="match status" value="1"/>
</dbReference>
<dbReference type="GO" id="GO:0006508">
    <property type="term" value="P:proteolysis"/>
    <property type="evidence" value="ECO:0007669"/>
    <property type="project" value="UniProtKB-UniRule"/>
</dbReference>
<dbReference type="InterPro" id="IPR045357">
    <property type="entry name" value="Aminopeptidase_N-like_N"/>
</dbReference>
<dbReference type="Pfam" id="PF17900">
    <property type="entry name" value="Peptidase_M1_N"/>
    <property type="match status" value="1"/>
</dbReference>
<dbReference type="PANTHER" id="PTHR46322:SF1">
    <property type="entry name" value="PUROMYCIN-SENSITIVE AMINOPEPTIDASE"/>
    <property type="match status" value="1"/>
</dbReference>
<dbReference type="SUPFAM" id="SSF63737">
    <property type="entry name" value="Leukotriene A4 hydrolase N-terminal domain"/>
    <property type="match status" value="1"/>
</dbReference>
<evidence type="ECO:0000256" key="4">
    <source>
        <dbReference type="ARBA" id="ARBA00012564"/>
    </source>
</evidence>
<evidence type="ECO:0000256" key="6">
    <source>
        <dbReference type="ARBA" id="ARBA00022438"/>
    </source>
</evidence>
<evidence type="ECO:0000256" key="8">
    <source>
        <dbReference type="ARBA" id="ARBA00022723"/>
    </source>
</evidence>
<name>A0A918XGV2_9GAMM</name>
<dbReference type="Gene3D" id="2.60.40.1730">
    <property type="entry name" value="tricorn interacting facor f3 domain"/>
    <property type="match status" value="1"/>
</dbReference>
<comment type="similarity">
    <text evidence="3">Belongs to the peptidase M1 family.</text>
</comment>
<keyword evidence="7" id="KW-0645">Protease</keyword>
<organism evidence="18 19">
    <name type="scientific">Parahalioglobus pacificus</name>
    <dbReference type="NCBI Taxonomy" id="930806"/>
    <lineage>
        <taxon>Bacteria</taxon>
        <taxon>Pseudomonadati</taxon>
        <taxon>Pseudomonadota</taxon>
        <taxon>Gammaproteobacteria</taxon>
        <taxon>Cellvibrionales</taxon>
        <taxon>Halieaceae</taxon>
        <taxon>Parahalioglobus</taxon>
    </lineage>
</organism>
<dbReference type="GO" id="GO:0008270">
    <property type="term" value="F:zinc ion binding"/>
    <property type="evidence" value="ECO:0007669"/>
    <property type="project" value="InterPro"/>
</dbReference>
<dbReference type="InterPro" id="IPR037144">
    <property type="entry name" value="Peptidase_M1_pepN_C_sf"/>
</dbReference>
<dbReference type="AlphaFoldDB" id="A0A918XGV2"/>
<feature type="domain" description="Peptidase M1 membrane alanine aminopeptidase" evidence="14">
    <location>
        <begin position="231"/>
        <end position="441"/>
    </location>
</feature>
<dbReference type="Pfam" id="PF17432">
    <property type="entry name" value="DUF3458_C"/>
    <property type="match status" value="1"/>
</dbReference>
<dbReference type="Proteomes" id="UP000644693">
    <property type="component" value="Unassembled WGS sequence"/>
</dbReference>
<dbReference type="InterPro" id="IPR014782">
    <property type="entry name" value="Peptidase_M1_dom"/>
</dbReference>
<dbReference type="FunFam" id="2.60.40.1730:FF:000005">
    <property type="entry name" value="Aminopeptidase N"/>
    <property type="match status" value="1"/>
</dbReference>
<evidence type="ECO:0000256" key="12">
    <source>
        <dbReference type="ARBA" id="ARBA00059739"/>
    </source>
</evidence>
<proteinExistence type="inferred from homology"/>
<comment type="catalytic activity">
    <reaction evidence="1">
        <text>Release of an N-terminal amino acid, Xaa-|-Yaa- from a peptide, amide or arylamide. Xaa is preferably Ala, but may be most amino acids including Pro (slow action). When a terminal hydrophobic residue is followed by a prolyl residue, the two may be released as an intact Xaa-Pro dipeptide.</text>
        <dbReference type="EC" id="3.4.11.2"/>
    </reaction>
</comment>
<dbReference type="InterPro" id="IPR035414">
    <property type="entry name" value="Peptidase_M1_pepN_Ig-like"/>
</dbReference>
<dbReference type="InterPro" id="IPR042097">
    <property type="entry name" value="Aminopeptidase_N-like_N_sf"/>
</dbReference>
<feature type="domain" description="Aminopeptidase N-like N-terminal" evidence="17">
    <location>
        <begin position="38"/>
        <end position="191"/>
    </location>
</feature>
<feature type="domain" description="Peptidase M1 alanyl aminopeptidase Ig-like fold" evidence="15">
    <location>
        <begin position="449"/>
        <end position="556"/>
    </location>
</feature>
<keyword evidence="10" id="KW-0862">Zinc</keyword>